<keyword evidence="3" id="KW-0408">Iron</keyword>
<evidence type="ECO:0000256" key="3">
    <source>
        <dbReference type="ARBA" id="ARBA00023004"/>
    </source>
</evidence>
<dbReference type="Gene3D" id="3.30.420.40">
    <property type="match status" value="2"/>
</dbReference>
<comment type="caution">
    <text evidence="6">The sequence shown here is derived from an EMBL/GenBank/DDBJ whole genome shotgun (WGS) entry which is preliminary data.</text>
</comment>
<dbReference type="PANTHER" id="PTHR32329">
    <property type="entry name" value="BIFUNCTIONAL PROTEIN [INCLUDES 2-HYDROXYACYL-COA DEHYDRATASE (N-TER) AND ITS ACTIVATOR DOMAIN (C_TERM)-RELATED"/>
    <property type="match status" value="1"/>
</dbReference>
<dbReference type="InterPro" id="IPR051805">
    <property type="entry name" value="Dehydratase_Activator_Redct"/>
</dbReference>
<evidence type="ECO:0000256" key="2">
    <source>
        <dbReference type="ARBA" id="ARBA00022723"/>
    </source>
</evidence>
<name>A0A0W8E2E0_9ZZZZ</name>
<evidence type="ECO:0000313" key="6">
    <source>
        <dbReference type="EMBL" id="KUG02782.1"/>
    </source>
</evidence>
<dbReference type="Pfam" id="PF01869">
    <property type="entry name" value="BcrAD_BadFG"/>
    <property type="match status" value="1"/>
</dbReference>
<dbReference type="EC" id="1.3.7.8" evidence="6"/>
<dbReference type="PANTHER" id="PTHR32329:SF2">
    <property type="entry name" value="BIFUNCTIONAL PROTEIN [INCLUDES 2-HYDROXYACYL-COA DEHYDRATASE (N-TER) AND ITS ACTIVATOR DOMAIN (C_TERM)"/>
    <property type="match status" value="1"/>
</dbReference>
<keyword evidence="2" id="KW-0479">Metal-binding</keyword>
<evidence type="ECO:0000256" key="4">
    <source>
        <dbReference type="ARBA" id="ARBA00023014"/>
    </source>
</evidence>
<dbReference type="EMBL" id="LNQE01001909">
    <property type="protein sequence ID" value="KUG02782.1"/>
    <property type="molecule type" value="Genomic_DNA"/>
</dbReference>
<organism evidence="6">
    <name type="scientific">hydrocarbon metagenome</name>
    <dbReference type="NCBI Taxonomy" id="938273"/>
    <lineage>
        <taxon>unclassified sequences</taxon>
        <taxon>metagenomes</taxon>
        <taxon>ecological metagenomes</taxon>
    </lineage>
</organism>
<sequence length="258" mass="27562">MITAGIDVGSTTTKAVLLGETGIYSYSVQSTGIDIPEVAERVLRESLAKVDLSFEDIDGIVSTGYGRISIPFSTKTITEITCNAAGVHHVFPSATLVVDIGGQDSKAIKMDKEGRVLQFAMNDKCAAGTGKFLEVAAQTLRVDVEELGKISLESKNKITISNTCTVFAQSEIVSLIARKTEKEDIAAALHESIVSRVYGLINSVYPEPKAEMVLTGGVARNIAIVNLLERIMGRKVLVPENPQIITALGAAILARKIN</sequence>
<keyword evidence="4" id="KW-0411">Iron-sulfur</keyword>
<dbReference type="InterPro" id="IPR043129">
    <property type="entry name" value="ATPase_NBD"/>
</dbReference>
<accession>A0A0W8E2E0</accession>
<reference evidence="6" key="1">
    <citation type="journal article" date="2015" name="Proc. Natl. Acad. Sci. U.S.A.">
        <title>Networks of energetic and metabolic interactions define dynamics in microbial communities.</title>
        <authorList>
            <person name="Embree M."/>
            <person name="Liu J.K."/>
            <person name="Al-Bassam M.M."/>
            <person name="Zengler K."/>
        </authorList>
    </citation>
    <scope>NUCLEOTIDE SEQUENCE</scope>
</reference>
<gene>
    <name evidence="6" type="ORF">ASZ90_019858</name>
</gene>
<dbReference type="GO" id="GO:0018522">
    <property type="term" value="F:benzoyl-CoA reductase activity"/>
    <property type="evidence" value="ECO:0007669"/>
    <property type="project" value="UniProtKB-EC"/>
</dbReference>
<dbReference type="GO" id="GO:0046872">
    <property type="term" value="F:metal ion binding"/>
    <property type="evidence" value="ECO:0007669"/>
    <property type="project" value="UniProtKB-KW"/>
</dbReference>
<feature type="domain" description="ATPase BadF/BadG/BcrA/BcrD type" evidence="5">
    <location>
        <begin position="5"/>
        <end position="254"/>
    </location>
</feature>
<dbReference type="SUPFAM" id="SSF53067">
    <property type="entry name" value="Actin-like ATPase domain"/>
    <property type="match status" value="1"/>
</dbReference>
<dbReference type="InterPro" id="IPR008275">
    <property type="entry name" value="CoA_E_activase_dom"/>
</dbReference>
<evidence type="ECO:0000256" key="1">
    <source>
        <dbReference type="ARBA" id="ARBA00001966"/>
    </source>
</evidence>
<evidence type="ECO:0000259" key="5">
    <source>
        <dbReference type="Pfam" id="PF01869"/>
    </source>
</evidence>
<dbReference type="NCBIfam" id="TIGR00241">
    <property type="entry name" value="CoA_E_activ"/>
    <property type="match status" value="1"/>
</dbReference>
<keyword evidence="6" id="KW-0560">Oxidoreductase</keyword>
<dbReference type="GO" id="GO:0051536">
    <property type="term" value="F:iron-sulfur cluster binding"/>
    <property type="evidence" value="ECO:0007669"/>
    <property type="project" value="UniProtKB-KW"/>
</dbReference>
<dbReference type="InterPro" id="IPR002731">
    <property type="entry name" value="ATPase_BadF"/>
</dbReference>
<protein>
    <submittedName>
        <fullName evidence="6">Benzoyl-coa reductase subunit badg</fullName>
        <ecNumber evidence="6">1.3.7.8</ecNumber>
    </submittedName>
</protein>
<proteinExistence type="predicted"/>
<dbReference type="CDD" id="cd24036">
    <property type="entry name" value="ASKHA_NBD_BcrAD_BadFG_HgdC_HadI"/>
    <property type="match status" value="1"/>
</dbReference>
<dbReference type="AlphaFoldDB" id="A0A0W8E2E0"/>
<comment type="cofactor">
    <cofactor evidence="1">
        <name>[4Fe-4S] cluster</name>
        <dbReference type="ChEBI" id="CHEBI:49883"/>
    </cofactor>
</comment>